<gene>
    <name evidence="1" type="ORF">LEP1GSC199_1622</name>
</gene>
<reference evidence="1 2" key="1">
    <citation type="submission" date="2013-03" db="EMBL/GenBank/DDBJ databases">
        <authorList>
            <person name="Harkins D.M."/>
            <person name="Durkin A.S."/>
            <person name="Brinkac L.M."/>
            <person name="Haft D.H."/>
            <person name="Selengut J.D."/>
            <person name="Sanka R."/>
            <person name="DePew J."/>
            <person name="Purushe J."/>
            <person name="Galloway R.L."/>
            <person name="Vinetz J.M."/>
            <person name="Sutton G.G."/>
            <person name="Nierman W.C."/>
            <person name="Fouts D.E."/>
        </authorList>
    </citation>
    <scope>NUCLEOTIDE SEQUENCE [LARGE SCALE GENOMIC DNA]</scope>
    <source>
        <strain evidence="1 2">Waz Holland</strain>
    </source>
</reference>
<evidence type="ECO:0000313" key="2">
    <source>
        <dbReference type="Proteomes" id="UP000012227"/>
    </source>
</evidence>
<organism evidence="1 2">
    <name type="scientific">Leptospira vanthielii serovar Holland str. Waz Holland = ATCC 700522</name>
    <dbReference type="NCBI Taxonomy" id="1218591"/>
    <lineage>
        <taxon>Bacteria</taxon>
        <taxon>Pseudomonadati</taxon>
        <taxon>Spirochaetota</taxon>
        <taxon>Spirochaetia</taxon>
        <taxon>Leptospirales</taxon>
        <taxon>Leptospiraceae</taxon>
        <taxon>Leptospira</taxon>
    </lineage>
</organism>
<proteinExistence type="predicted"/>
<comment type="caution">
    <text evidence="1">The sequence shown here is derived from an EMBL/GenBank/DDBJ whole genome shotgun (WGS) entry which is preliminary data.</text>
</comment>
<dbReference type="AlphaFoldDB" id="N1W6K4"/>
<dbReference type="RefSeq" id="WP_002979318.1">
    <property type="nucleotide sequence ID" value="NZ_AOGY02000029.1"/>
</dbReference>
<protein>
    <submittedName>
        <fullName evidence="1">Uncharacterized protein</fullName>
    </submittedName>
</protein>
<evidence type="ECO:0000313" key="1">
    <source>
        <dbReference type="EMBL" id="EMY70598.1"/>
    </source>
</evidence>
<dbReference type="STRING" id="1218591.LEP1GSC199_1622"/>
<dbReference type="Proteomes" id="UP000012227">
    <property type="component" value="Unassembled WGS sequence"/>
</dbReference>
<sequence>MNYIKKIIIHPAESNKYSEVEIIKKEKKKSTLKKIGAVHIEIDLKDLKNITYELTEEEFEKIKTKFPNKIISKENYITYK</sequence>
<accession>N1W6K4</accession>
<name>N1W6K4_9LEPT</name>
<dbReference type="EMBL" id="AOGY02000029">
    <property type="protein sequence ID" value="EMY70598.1"/>
    <property type="molecule type" value="Genomic_DNA"/>
</dbReference>